<proteinExistence type="predicted"/>
<protein>
    <submittedName>
        <fullName evidence="1">Uncharacterized protein</fullName>
    </submittedName>
</protein>
<dbReference type="EMBL" id="CADCTZ010000404">
    <property type="protein sequence ID" value="CAA9340679.1"/>
    <property type="molecule type" value="Genomic_DNA"/>
</dbReference>
<evidence type="ECO:0000313" key="1">
    <source>
        <dbReference type="EMBL" id="CAA9340679.1"/>
    </source>
</evidence>
<accession>A0A6J4LSP0</accession>
<dbReference type="InterPro" id="IPR035069">
    <property type="entry name" value="TTHA1013/TTHA0281-like"/>
</dbReference>
<gene>
    <name evidence="1" type="ORF">AVDCRST_MAG84-2342</name>
</gene>
<dbReference type="SUPFAM" id="SSF143100">
    <property type="entry name" value="TTHA1013/TTHA0281-like"/>
    <property type="match status" value="1"/>
</dbReference>
<sequence length="73" mass="8227">MKDYHINIFYSNQDEGYIADIPDLKYCSAFGETPESALQEVQIAKTAWLEAATTAGKPIPEPKYRPAIYQLTT</sequence>
<dbReference type="Gene3D" id="3.30.160.250">
    <property type="match status" value="1"/>
</dbReference>
<dbReference type="AlphaFoldDB" id="A0A6J4LSP0"/>
<reference evidence="1" key="1">
    <citation type="submission" date="2020-02" db="EMBL/GenBank/DDBJ databases">
        <authorList>
            <person name="Meier V. D."/>
        </authorList>
    </citation>
    <scope>NUCLEOTIDE SEQUENCE</scope>
    <source>
        <strain evidence="1">AVDCRST_MAG84</strain>
    </source>
</reference>
<organism evidence="1">
    <name type="scientific">uncultured Microcoleus sp</name>
    <dbReference type="NCBI Taxonomy" id="259945"/>
    <lineage>
        <taxon>Bacteria</taxon>
        <taxon>Bacillati</taxon>
        <taxon>Cyanobacteriota</taxon>
        <taxon>Cyanophyceae</taxon>
        <taxon>Oscillatoriophycideae</taxon>
        <taxon>Oscillatoriales</taxon>
        <taxon>Microcoleaceae</taxon>
        <taxon>Microcoleus</taxon>
        <taxon>environmental samples</taxon>
    </lineage>
</organism>
<name>A0A6J4LSP0_9CYAN</name>